<evidence type="ECO:0000256" key="6">
    <source>
        <dbReference type="ARBA" id="ARBA00012487"/>
    </source>
</evidence>
<dbReference type="Proteomes" id="UP001055102">
    <property type="component" value="Unassembled WGS sequence"/>
</dbReference>
<comment type="pathway">
    <text evidence="4">Lipid metabolism.</text>
</comment>
<dbReference type="RefSeq" id="WP_238274582.1">
    <property type="nucleotide sequence ID" value="NZ_BPQR01000020.1"/>
</dbReference>
<evidence type="ECO:0000313" key="20">
    <source>
        <dbReference type="EMBL" id="GJE05919.1"/>
    </source>
</evidence>
<evidence type="ECO:0000313" key="21">
    <source>
        <dbReference type="Proteomes" id="UP001055102"/>
    </source>
</evidence>
<gene>
    <name evidence="20" type="primary">cdsA</name>
    <name evidence="20" type="ORF">AOPFMNJM_1225</name>
</gene>
<keyword evidence="13 19" id="KW-1133">Transmembrane helix</keyword>
<evidence type="ECO:0000256" key="2">
    <source>
        <dbReference type="ARBA" id="ARBA00004651"/>
    </source>
</evidence>
<comment type="catalytic activity">
    <reaction evidence="1 18">
        <text>a 1,2-diacyl-sn-glycero-3-phosphate + CTP + H(+) = a CDP-1,2-diacyl-sn-glycerol + diphosphate</text>
        <dbReference type="Rhea" id="RHEA:16229"/>
        <dbReference type="ChEBI" id="CHEBI:15378"/>
        <dbReference type="ChEBI" id="CHEBI:33019"/>
        <dbReference type="ChEBI" id="CHEBI:37563"/>
        <dbReference type="ChEBI" id="CHEBI:58332"/>
        <dbReference type="ChEBI" id="CHEBI:58608"/>
        <dbReference type="EC" id="2.7.7.41"/>
    </reaction>
</comment>
<feature type="transmembrane region" description="Helical" evidence="19">
    <location>
        <begin position="95"/>
        <end position="113"/>
    </location>
</feature>
<dbReference type="GO" id="GO:0016779">
    <property type="term" value="F:nucleotidyltransferase activity"/>
    <property type="evidence" value="ECO:0007669"/>
    <property type="project" value="UniProtKB-KW"/>
</dbReference>
<dbReference type="EC" id="2.7.7.41" evidence="6 18"/>
<accession>A0ABQ4SVU2</accession>
<sequence length="286" mass="28184">MDAGPPTAAGAGRTGPFAGRELALRVVSGLVLAVLVVAALVAGGWAFALVWLAAGILGAAEWITISRTEPRLPLVAVIAAALVGAVLCLRTGQPAWAAPAVLAAGAVALLALVRDGRERLRALGALGGGAVVALVPPALRDAPGIGIAGPAWMFAVVWTTDVAAYFTGRTLGGPKLMPSVSPKKTWSGALGGLLAATLAGTAVVAYGRAGAADLAGIPLIAAGLASAAASALSQAGDLAESGLKRVHGVKDSGRIIPGHGGVMDRLDGFFAVALLAGLYLILRPAA</sequence>
<keyword evidence="17" id="KW-1208">Phospholipid metabolism</keyword>
<feature type="transmembrane region" description="Helical" evidence="19">
    <location>
        <begin position="188"/>
        <end position="209"/>
    </location>
</feature>
<keyword evidence="16" id="KW-0594">Phospholipid biosynthesis</keyword>
<keyword evidence="15 19" id="KW-0472">Membrane</keyword>
<evidence type="ECO:0000256" key="10">
    <source>
        <dbReference type="ARBA" id="ARBA00022679"/>
    </source>
</evidence>
<name>A0ABQ4SVU2_9HYPH</name>
<organism evidence="20 21">
    <name type="scientific">Methylobacterium jeotgali</name>
    <dbReference type="NCBI Taxonomy" id="381630"/>
    <lineage>
        <taxon>Bacteria</taxon>
        <taxon>Pseudomonadati</taxon>
        <taxon>Pseudomonadota</taxon>
        <taxon>Alphaproteobacteria</taxon>
        <taxon>Hyphomicrobiales</taxon>
        <taxon>Methylobacteriaceae</taxon>
        <taxon>Methylobacterium</taxon>
    </lineage>
</organism>
<evidence type="ECO:0000256" key="12">
    <source>
        <dbReference type="ARBA" id="ARBA00022695"/>
    </source>
</evidence>
<keyword evidence="10 18" id="KW-0808">Transferase</keyword>
<feature type="transmembrane region" description="Helical" evidence="19">
    <location>
        <begin position="120"/>
        <end position="139"/>
    </location>
</feature>
<keyword evidence="8" id="KW-1003">Cell membrane</keyword>
<evidence type="ECO:0000256" key="19">
    <source>
        <dbReference type="SAM" id="Phobius"/>
    </source>
</evidence>
<reference evidence="20" key="2">
    <citation type="submission" date="2021-08" db="EMBL/GenBank/DDBJ databases">
        <authorList>
            <person name="Tani A."/>
            <person name="Ola A."/>
            <person name="Ogura Y."/>
            <person name="Katsura K."/>
            <person name="Hayashi T."/>
        </authorList>
    </citation>
    <scope>NUCLEOTIDE SEQUENCE</scope>
    <source>
        <strain evidence="20">LMG 23639</strain>
    </source>
</reference>
<evidence type="ECO:0000256" key="18">
    <source>
        <dbReference type="RuleBase" id="RU003938"/>
    </source>
</evidence>
<evidence type="ECO:0000256" key="5">
    <source>
        <dbReference type="ARBA" id="ARBA00010185"/>
    </source>
</evidence>
<feature type="transmembrane region" description="Helical" evidence="19">
    <location>
        <begin position="72"/>
        <end position="89"/>
    </location>
</feature>
<dbReference type="PANTHER" id="PTHR46382">
    <property type="entry name" value="PHOSPHATIDATE CYTIDYLYLTRANSFERASE"/>
    <property type="match status" value="1"/>
</dbReference>
<dbReference type="Pfam" id="PF01148">
    <property type="entry name" value="CTP_transf_1"/>
    <property type="match status" value="1"/>
</dbReference>
<comment type="similarity">
    <text evidence="5 18">Belongs to the CDS family.</text>
</comment>
<evidence type="ECO:0000256" key="7">
    <source>
        <dbReference type="ARBA" id="ARBA00019373"/>
    </source>
</evidence>
<keyword evidence="9" id="KW-0444">Lipid biosynthesis</keyword>
<reference evidence="20" key="1">
    <citation type="journal article" date="2021" name="Front. Microbiol.">
        <title>Comprehensive Comparative Genomics and Phenotyping of Methylobacterium Species.</title>
        <authorList>
            <person name="Alessa O."/>
            <person name="Ogura Y."/>
            <person name="Fujitani Y."/>
            <person name="Takami H."/>
            <person name="Hayashi T."/>
            <person name="Sahin N."/>
            <person name="Tani A."/>
        </authorList>
    </citation>
    <scope>NUCLEOTIDE SEQUENCE</scope>
    <source>
        <strain evidence="20">LMG 23639</strain>
    </source>
</reference>
<dbReference type="InterPro" id="IPR000374">
    <property type="entry name" value="PC_trans"/>
</dbReference>
<feature type="transmembrane region" description="Helical" evidence="19">
    <location>
        <begin position="266"/>
        <end position="282"/>
    </location>
</feature>
<evidence type="ECO:0000256" key="9">
    <source>
        <dbReference type="ARBA" id="ARBA00022516"/>
    </source>
</evidence>
<dbReference type="PROSITE" id="PS01315">
    <property type="entry name" value="CDS"/>
    <property type="match status" value="1"/>
</dbReference>
<evidence type="ECO:0000256" key="11">
    <source>
        <dbReference type="ARBA" id="ARBA00022692"/>
    </source>
</evidence>
<keyword evidence="12 18" id="KW-0548">Nucleotidyltransferase</keyword>
<evidence type="ECO:0000256" key="16">
    <source>
        <dbReference type="ARBA" id="ARBA00023209"/>
    </source>
</evidence>
<proteinExistence type="inferred from homology"/>
<evidence type="ECO:0000256" key="4">
    <source>
        <dbReference type="ARBA" id="ARBA00005189"/>
    </source>
</evidence>
<dbReference type="PANTHER" id="PTHR46382:SF1">
    <property type="entry name" value="PHOSPHATIDATE CYTIDYLYLTRANSFERASE"/>
    <property type="match status" value="1"/>
</dbReference>
<comment type="caution">
    <text evidence="20">The sequence shown here is derived from an EMBL/GenBank/DDBJ whole genome shotgun (WGS) entry which is preliminary data.</text>
</comment>
<evidence type="ECO:0000256" key="17">
    <source>
        <dbReference type="ARBA" id="ARBA00023264"/>
    </source>
</evidence>
<feature type="transmembrane region" description="Helical" evidence="19">
    <location>
        <begin position="215"/>
        <end position="235"/>
    </location>
</feature>
<evidence type="ECO:0000256" key="8">
    <source>
        <dbReference type="ARBA" id="ARBA00022475"/>
    </source>
</evidence>
<evidence type="ECO:0000256" key="13">
    <source>
        <dbReference type="ARBA" id="ARBA00022989"/>
    </source>
</evidence>
<evidence type="ECO:0000256" key="3">
    <source>
        <dbReference type="ARBA" id="ARBA00005119"/>
    </source>
</evidence>
<dbReference type="EMBL" id="BPQR01000020">
    <property type="protein sequence ID" value="GJE05919.1"/>
    <property type="molecule type" value="Genomic_DNA"/>
</dbReference>
<keyword evidence="21" id="KW-1185">Reference proteome</keyword>
<feature type="transmembrane region" description="Helical" evidence="19">
    <location>
        <begin position="22"/>
        <end position="42"/>
    </location>
</feature>
<evidence type="ECO:0000256" key="15">
    <source>
        <dbReference type="ARBA" id="ARBA00023136"/>
    </source>
</evidence>
<keyword evidence="14" id="KW-0443">Lipid metabolism</keyword>
<keyword evidence="11 18" id="KW-0812">Transmembrane</keyword>
<evidence type="ECO:0000256" key="1">
    <source>
        <dbReference type="ARBA" id="ARBA00001698"/>
    </source>
</evidence>
<protein>
    <recommendedName>
        <fullName evidence="7 18">Phosphatidate cytidylyltransferase</fullName>
        <ecNumber evidence="6 18">2.7.7.41</ecNumber>
    </recommendedName>
</protein>
<comment type="pathway">
    <text evidence="3 18">Phospholipid metabolism; CDP-diacylglycerol biosynthesis; CDP-diacylglycerol from sn-glycerol 3-phosphate: step 3/3.</text>
</comment>
<evidence type="ECO:0000256" key="14">
    <source>
        <dbReference type="ARBA" id="ARBA00023098"/>
    </source>
</evidence>
<comment type="subcellular location">
    <subcellularLocation>
        <location evidence="2">Cell membrane</location>
        <topology evidence="2">Multi-pass membrane protein</topology>
    </subcellularLocation>
</comment>